<protein>
    <submittedName>
        <fullName evidence="1">Uncharacterized protein</fullName>
    </submittedName>
</protein>
<evidence type="ECO:0000313" key="1">
    <source>
        <dbReference type="EMBL" id="PZR15970.1"/>
    </source>
</evidence>
<evidence type="ECO:0000313" key="2">
    <source>
        <dbReference type="Proteomes" id="UP000249061"/>
    </source>
</evidence>
<proteinExistence type="predicted"/>
<dbReference type="EMBL" id="QFQP01000004">
    <property type="protein sequence ID" value="PZR15970.1"/>
    <property type="molecule type" value="Genomic_DNA"/>
</dbReference>
<sequence length="194" mass="21767">MWTAAILSVLLSASDPSAAKTSNVDERPSDHPLVPWYLPRSASLGSFVNRDLFSPHLRLAWEWTVVDQPRNALIVSMAFGTGLGANPQKPMTWHFQHVGLLGAAFRSDRQLLHWGFSAMFGAVWYRAFWEPNTFFAEDRVLPYAEGRLQGGIMLAPHVRLALYIGYAAPFIYTRGRPGNLFVGGFDFGVLVDWR</sequence>
<name>A0A2W5TK70_9BACT</name>
<comment type="caution">
    <text evidence="1">The sequence shown here is derived from an EMBL/GenBank/DDBJ whole genome shotgun (WGS) entry which is preliminary data.</text>
</comment>
<accession>A0A2W5TK70</accession>
<dbReference type="AlphaFoldDB" id="A0A2W5TK70"/>
<reference evidence="1 2" key="1">
    <citation type="submission" date="2017-08" db="EMBL/GenBank/DDBJ databases">
        <title>Infants hospitalized years apart are colonized by the same room-sourced microbial strains.</title>
        <authorList>
            <person name="Brooks B."/>
            <person name="Olm M.R."/>
            <person name="Firek B.A."/>
            <person name="Baker R."/>
            <person name="Thomas B.C."/>
            <person name="Morowitz M.J."/>
            <person name="Banfield J.F."/>
        </authorList>
    </citation>
    <scope>NUCLEOTIDE SEQUENCE [LARGE SCALE GENOMIC DNA]</scope>
    <source>
        <strain evidence="1">S2_003_000_R2_14</strain>
    </source>
</reference>
<gene>
    <name evidence="1" type="ORF">DI536_06615</name>
</gene>
<dbReference type="Proteomes" id="UP000249061">
    <property type="component" value="Unassembled WGS sequence"/>
</dbReference>
<organism evidence="1 2">
    <name type="scientific">Archangium gephyra</name>
    <dbReference type="NCBI Taxonomy" id="48"/>
    <lineage>
        <taxon>Bacteria</taxon>
        <taxon>Pseudomonadati</taxon>
        <taxon>Myxococcota</taxon>
        <taxon>Myxococcia</taxon>
        <taxon>Myxococcales</taxon>
        <taxon>Cystobacterineae</taxon>
        <taxon>Archangiaceae</taxon>
        <taxon>Archangium</taxon>
    </lineage>
</organism>